<evidence type="ECO:0000256" key="6">
    <source>
        <dbReference type="ARBA" id="ARBA00022989"/>
    </source>
</evidence>
<evidence type="ECO:0000256" key="2">
    <source>
        <dbReference type="ARBA" id="ARBA00010735"/>
    </source>
</evidence>
<feature type="transmembrane region" description="Helical" evidence="8">
    <location>
        <begin position="208"/>
        <end position="224"/>
    </location>
</feature>
<dbReference type="AlphaFoldDB" id="A0A4R5ULW3"/>
<reference evidence="9 10" key="1">
    <citation type="submission" date="2019-03" db="EMBL/GenBank/DDBJ databases">
        <title>Rhizobium sp. nov., an bacterium isolated from biocrust in Mu Us Desert.</title>
        <authorList>
            <person name="Lixiong L."/>
        </authorList>
    </citation>
    <scope>NUCLEOTIDE SEQUENCE [LARGE SCALE GENOMIC DNA]</scope>
    <source>
        <strain evidence="9 10">SPY-1</strain>
    </source>
</reference>
<dbReference type="Proteomes" id="UP000295238">
    <property type="component" value="Unassembled WGS sequence"/>
</dbReference>
<dbReference type="EMBL" id="SMTL01000001">
    <property type="protein sequence ID" value="TDK38845.1"/>
    <property type="molecule type" value="Genomic_DNA"/>
</dbReference>
<dbReference type="GO" id="GO:0005886">
    <property type="term" value="C:plasma membrane"/>
    <property type="evidence" value="ECO:0007669"/>
    <property type="project" value="UniProtKB-SubCell"/>
</dbReference>
<protein>
    <submittedName>
        <fullName evidence="9">Branched-chain amino acid ABC transporter permease</fullName>
    </submittedName>
</protein>
<organism evidence="9 10">
    <name type="scientific">Rhizobium deserti</name>
    <dbReference type="NCBI Taxonomy" id="2547961"/>
    <lineage>
        <taxon>Bacteria</taxon>
        <taxon>Pseudomonadati</taxon>
        <taxon>Pseudomonadota</taxon>
        <taxon>Alphaproteobacteria</taxon>
        <taxon>Hyphomicrobiales</taxon>
        <taxon>Rhizobiaceae</taxon>
        <taxon>Rhizobium/Agrobacterium group</taxon>
        <taxon>Rhizobium</taxon>
    </lineage>
</organism>
<dbReference type="GO" id="GO:1903785">
    <property type="term" value="P:L-valine transmembrane transport"/>
    <property type="evidence" value="ECO:0007669"/>
    <property type="project" value="TreeGrafter"/>
</dbReference>
<dbReference type="OrthoDB" id="3579489at2"/>
<dbReference type="PANTHER" id="PTHR34979:SF1">
    <property type="entry name" value="INNER MEMBRANE PROTEIN YGAZ"/>
    <property type="match status" value="1"/>
</dbReference>
<keyword evidence="5 8" id="KW-0812">Transmembrane</keyword>
<feature type="transmembrane region" description="Helical" evidence="8">
    <location>
        <begin position="12"/>
        <end position="31"/>
    </location>
</feature>
<feature type="transmembrane region" description="Helical" evidence="8">
    <location>
        <begin position="183"/>
        <end position="202"/>
    </location>
</feature>
<dbReference type="InterPro" id="IPR011606">
    <property type="entry name" value="Brnchd-chn_aa_trnsp_permease"/>
</dbReference>
<evidence type="ECO:0000256" key="1">
    <source>
        <dbReference type="ARBA" id="ARBA00004651"/>
    </source>
</evidence>
<keyword evidence="6 8" id="KW-1133">Transmembrane helix</keyword>
<feature type="transmembrane region" description="Helical" evidence="8">
    <location>
        <begin position="127"/>
        <end position="152"/>
    </location>
</feature>
<evidence type="ECO:0000256" key="4">
    <source>
        <dbReference type="ARBA" id="ARBA00022475"/>
    </source>
</evidence>
<accession>A0A4R5ULW3</accession>
<gene>
    <name evidence="9" type="ORF">E2F50_01500</name>
</gene>
<comment type="similarity">
    <text evidence="2">Belongs to the AzlC family.</text>
</comment>
<evidence type="ECO:0000256" key="3">
    <source>
        <dbReference type="ARBA" id="ARBA00022448"/>
    </source>
</evidence>
<evidence type="ECO:0000313" key="9">
    <source>
        <dbReference type="EMBL" id="TDK38845.1"/>
    </source>
</evidence>
<keyword evidence="3" id="KW-0813">Transport</keyword>
<evidence type="ECO:0000313" key="10">
    <source>
        <dbReference type="Proteomes" id="UP000295238"/>
    </source>
</evidence>
<evidence type="ECO:0000256" key="5">
    <source>
        <dbReference type="ARBA" id="ARBA00022692"/>
    </source>
</evidence>
<comment type="caution">
    <text evidence="9">The sequence shown here is derived from an EMBL/GenBank/DDBJ whole genome shotgun (WGS) entry which is preliminary data.</text>
</comment>
<keyword evidence="7 8" id="KW-0472">Membrane</keyword>
<comment type="subcellular location">
    <subcellularLocation>
        <location evidence="1">Cell membrane</location>
        <topology evidence="1">Multi-pass membrane protein</topology>
    </subcellularLocation>
</comment>
<name>A0A4R5ULW3_9HYPH</name>
<feature type="transmembrane region" description="Helical" evidence="8">
    <location>
        <begin position="65"/>
        <end position="83"/>
    </location>
</feature>
<dbReference type="Pfam" id="PF03591">
    <property type="entry name" value="AzlC"/>
    <property type="match status" value="1"/>
</dbReference>
<keyword evidence="10" id="KW-1185">Reference proteome</keyword>
<dbReference type="RefSeq" id="WP_133314294.1">
    <property type="nucleotide sequence ID" value="NZ_SMTL01000001.1"/>
</dbReference>
<dbReference type="PANTHER" id="PTHR34979">
    <property type="entry name" value="INNER MEMBRANE PROTEIN YGAZ"/>
    <property type="match status" value="1"/>
</dbReference>
<evidence type="ECO:0000256" key="8">
    <source>
        <dbReference type="SAM" id="Phobius"/>
    </source>
</evidence>
<keyword evidence="4" id="KW-1003">Cell membrane</keyword>
<sequence>MTSTEISQGLKGGLIIAISSAPFAVLFGAVASDNGLSVAEAALMSATVYAGASQLVGIELFGHHVAPWLVVLSVLAVNFRHVLYSAALTRFIGHFTPVQKFLTFFLLTDPQFAESVKRGESGQGVSFQWYMAFGLAIYVSWVFFSIVGAFFGRMMGDPQVLAIDVLLPIYFLGLVIGFRRKVGFYPVVAASAISAVLAYHLVGSPWHVSIGAIAGIVVAAVMPLQQPDAGLTPASEPES</sequence>
<proteinExistence type="inferred from homology"/>
<evidence type="ECO:0000256" key="7">
    <source>
        <dbReference type="ARBA" id="ARBA00023136"/>
    </source>
</evidence>
<feature type="transmembrane region" description="Helical" evidence="8">
    <location>
        <begin position="158"/>
        <end position="176"/>
    </location>
</feature>